<feature type="domain" description="BACON" evidence="1">
    <location>
        <begin position="40"/>
        <end position="99"/>
    </location>
</feature>
<evidence type="ECO:0000259" key="1">
    <source>
        <dbReference type="Pfam" id="PF13004"/>
    </source>
</evidence>
<dbReference type="InterPro" id="IPR024361">
    <property type="entry name" value="BACON"/>
</dbReference>
<sequence length="858" mass="93389">MVVTQKPETALLLSSAKVEVDGKGGRFTIEVQANVKYTVSIAAQYAGWLKQVPADNTRGLTRSVVTFEANGNATGNFREGEIVFTSPEGVSETVHVYQKVDDTIVLSDNEIYVSSMAGTLQVNVSSYVDFDYSITSGGDWLHKADTRSMSTHTVCFSYDAYGNTQENRMATVEFRGVHGTTEVLTVYQTYKGAVVIDSKVMDISAAGGTMSIKYSANRAMDVRVPEWISIVNGLEGKTRSMELYELWVDIAPNMEKEARSGVIEFVDRSTGEVLDRVTVTQEELRFTCTSSLKDGDFTDARTHTFTIEVTTNGDCTVELPDVVTSLGDNKYQIKGNTSMSESTLCHVNVLVNGRNMKSYPIRRTSVQTPNIGVTDNTVSYNGGDVTVAVKCNSDMKCVVSGSPQWLKYKGSNIDNAGDYEYFFFNVAANDLPAERSAVITFSTAGGKWTGKATVTQTANHTGVEAENKVSLTEPGSLAGKMKEEELLIMEDLSLAGNINSSDMATIRKMATEGKLKVLDLSNATLKADGNVRTDNTIGDKAFAETKLEVVKLPATVTKMGTGVFSGAAVKYVKLPAALTVMGGSCFNGCPNLNEMEFPATLKEIPYYTCINTPVFAKVTLHNGLEKIGEAAFARSFGENSQNMMTELTIPETVKEIGNAAFVGTRIKTLTIPASVTSVGRTAFDYCTQLTDVVFEGTLTSLPRRIFCNCSSLESIRFPKGLKVIEDEALYFTSILDLVIPEGVEEIGKSACERTGIRSITLPATLRKIGDNAFAWHGTMGTCKTIVLPAGVEEIGRRPFLGCEFTALDCRMTTPPALSAELFSSSFDYSKCTLYVPVGCADKYRKANYWNKFTNIIEK</sequence>
<dbReference type="InterPro" id="IPR032675">
    <property type="entry name" value="LRR_dom_sf"/>
</dbReference>
<dbReference type="InterPro" id="IPR026906">
    <property type="entry name" value="LRR_5"/>
</dbReference>
<dbReference type="Gene3D" id="3.80.10.10">
    <property type="entry name" value="Ribonuclease Inhibitor"/>
    <property type="match status" value="2"/>
</dbReference>
<accession>A0A6G8F1V8</accession>
<name>A0A6G8F1V8_9BACT</name>
<proteinExistence type="predicted"/>
<protein>
    <recommendedName>
        <fullName evidence="1">BACON domain-containing protein</fullName>
    </recommendedName>
</protein>
<dbReference type="AlphaFoldDB" id="A0A6G8F1V8"/>
<organism evidence="2">
    <name type="scientific">uncultured Prevotella sp</name>
    <dbReference type="NCBI Taxonomy" id="159272"/>
    <lineage>
        <taxon>Bacteria</taxon>
        <taxon>Pseudomonadati</taxon>
        <taxon>Bacteroidota</taxon>
        <taxon>Bacteroidia</taxon>
        <taxon>Bacteroidales</taxon>
        <taxon>Prevotellaceae</taxon>
        <taxon>Prevotella</taxon>
        <taxon>environmental samples</taxon>
    </lineage>
</organism>
<dbReference type="EMBL" id="MN990733">
    <property type="protein sequence ID" value="QIM10243.1"/>
    <property type="molecule type" value="Genomic_DNA"/>
</dbReference>
<feature type="domain" description="BACON" evidence="1">
    <location>
        <begin position="403"/>
        <end position="456"/>
    </location>
</feature>
<reference evidence="2" key="1">
    <citation type="journal article" date="2020" name="J. ISSAAS">
        <title>Lactobacilli and other gastrointestinal microbiota of Peromyscus leucopus, reservoir host for agents of Lyme disease and other zoonoses in North America.</title>
        <authorList>
            <person name="Milovic A."/>
            <person name="Bassam K."/>
            <person name="Shao H."/>
            <person name="Chatzistamou I."/>
            <person name="Tufts D.M."/>
            <person name="Diuk-Wasser M."/>
            <person name="Barbour A.G."/>
        </authorList>
    </citation>
    <scope>NUCLEOTIDE SEQUENCE</scope>
    <source>
        <strain evidence="2">LL70</strain>
    </source>
</reference>
<dbReference type="PANTHER" id="PTHR45661:SF3">
    <property type="entry name" value="IG-LIKE DOMAIN-CONTAINING PROTEIN"/>
    <property type="match status" value="1"/>
</dbReference>
<feature type="domain" description="BACON" evidence="1">
    <location>
        <begin position="226"/>
        <end position="282"/>
    </location>
</feature>
<dbReference type="InterPro" id="IPR053139">
    <property type="entry name" value="Surface_bspA-like"/>
</dbReference>
<gene>
    <name evidence="2" type="ORF">Prevot485_3420</name>
</gene>
<dbReference type="Gene3D" id="2.60.40.10">
    <property type="entry name" value="Immunoglobulins"/>
    <property type="match status" value="3"/>
</dbReference>
<dbReference type="Pfam" id="PF13306">
    <property type="entry name" value="LRR_5"/>
    <property type="match status" value="2"/>
</dbReference>
<dbReference type="InterPro" id="IPR013783">
    <property type="entry name" value="Ig-like_fold"/>
</dbReference>
<dbReference type="PANTHER" id="PTHR45661">
    <property type="entry name" value="SURFACE ANTIGEN"/>
    <property type="match status" value="1"/>
</dbReference>
<dbReference type="CDD" id="cd14948">
    <property type="entry name" value="BACON"/>
    <property type="match status" value="1"/>
</dbReference>
<evidence type="ECO:0000313" key="2">
    <source>
        <dbReference type="EMBL" id="QIM10243.1"/>
    </source>
</evidence>
<dbReference type="SUPFAM" id="SSF52058">
    <property type="entry name" value="L domain-like"/>
    <property type="match status" value="1"/>
</dbReference>
<dbReference type="Pfam" id="PF13004">
    <property type="entry name" value="BACON"/>
    <property type="match status" value="3"/>
</dbReference>